<keyword evidence="3" id="KW-1185">Reference proteome</keyword>
<comment type="caution">
    <text evidence="2">The sequence shown here is derived from an EMBL/GenBank/DDBJ whole genome shotgun (WGS) entry which is preliminary data.</text>
</comment>
<name>A0ABR4BLX0_9LECA</name>
<reference evidence="2 3" key="1">
    <citation type="submission" date="2024-09" db="EMBL/GenBank/DDBJ databases">
        <title>Rethinking Asexuality: The Enigmatic Case of Functional Sexual Genes in Lepraria (Stereocaulaceae).</title>
        <authorList>
            <person name="Doellman M."/>
            <person name="Sun Y."/>
            <person name="Barcenas-Pena A."/>
            <person name="Lumbsch H.T."/>
            <person name="Grewe F."/>
        </authorList>
    </citation>
    <scope>NUCLEOTIDE SEQUENCE [LARGE SCALE GENOMIC DNA]</scope>
    <source>
        <strain evidence="2 3">Grewe 0041</strain>
    </source>
</reference>
<protein>
    <submittedName>
        <fullName evidence="2">Uncharacterized protein</fullName>
    </submittedName>
</protein>
<accession>A0ABR4BLX0</accession>
<organism evidence="2 3">
    <name type="scientific">Lepraria finkii</name>
    <dbReference type="NCBI Taxonomy" id="1340010"/>
    <lineage>
        <taxon>Eukaryota</taxon>
        <taxon>Fungi</taxon>
        <taxon>Dikarya</taxon>
        <taxon>Ascomycota</taxon>
        <taxon>Pezizomycotina</taxon>
        <taxon>Lecanoromycetes</taxon>
        <taxon>OSLEUM clade</taxon>
        <taxon>Lecanoromycetidae</taxon>
        <taxon>Lecanorales</taxon>
        <taxon>Lecanorineae</taxon>
        <taxon>Stereocaulaceae</taxon>
        <taxon>Lepraria</taxon>
    </lineage>
</organism>
<sequence>MTRGNVPSKVPATPLTRNDEADIDRINSGISNLQTPTLNGGPTPPMSWVQQARMQISSGSRGPPNVNVISSSQIPAARDVLFKHKEMTQDQQRWLTKQEILEREDFEVRMIVAHPYRRVITLEARTSISPTEVDGHLDHQMLRTLIYLIWCRAQIEREHQASVEDTMTCLSLHLYETTLLDCHSNVPSSLYGHFYLVSTIIKYTPITKRETPSHTSCASMSAPYFEEAR</sequence>
<evidence type="ECO:0000256" key="1">
    <source>
        <dbReference type="SAM" id="MobiDB-lite"/>
    </source>
</evidence>
<proteinExistence type="predicted"/>
<evidence type="ECO:0000313" key="3">
    <source>
        <dbReference type="Proteomes" id="UP001590951"/>
    </source>
</evidence>
<gene>
    <name evidence="2" type="ORF">ABVK25_000085</name>
</gene>
<evidence type="ECO:0000313" key="2">
    <source>
        <dbReference type="EMBL" id="KAL2058794.1"/>
    </source>
</evidence>
<dbReference type="Proteomes" id="UP001590951">
    <property type="component" value="Unassembled WGS sequence"/>
</dbReference>
<feature type="region of interest" description="Disordered" evidence="1">
    <location>
        <begin position="1"/>
        <end position="21"/>
    </location>
</feature>
<dbReference type="EMBL" id="JBHFEH010000001">
    <property type="protein sequence ID" value="KAL2058794.1"/>
    <property type="molecule type" value="Genomic_DNA"/>
</dbReference>